<evidence type="ECO:0000256" key="1">
    <source>
        <dbReference type="ARBA" id="ARBA00022658"/>
    </source>
</evidence>
<organism evidence="5 6">
    <name type="scientific">Polyplax serrata</name>
    <name type="common">Common mouse louse</name>
    <dbReference type="NCBI Taxonomy" id="468196"/>
    <lineage>
        <taxon>Eukaryota</taxon>
        <taxon>Metazoa</taxon>
        <taxon>Ecdysozoa</taxon>
        <taxon>Arthropoda</taxon>
        <taxon>Hexapoda</taxon>
        <taxon>Insecta</taxon>
        <taxon>Pterygota</taxon>
        <taxon>Neoptera</taxon>
        <taxon>Paraneoptera</taxon>
        <taxon>Psocodea</taxon>
        <taxon>Troctomorpha</taxon>
        <taxon>Phthiraptera</taxon>
        <taxon>Anoplura</taxon>
        <taxon>Polyplacidae</taxon>
        <taxon>Polyplax</taxon>
    </lineage>
</organism>
<evidence type="ECO:0000313" key="5">
    <source>
        <dbReference type="EMBL" id="KAK6630345.1"/>
    </source>
</evidence>
<dbReference type="InterPro" id="IPR001895">
    <property type="entry name" value="RASGEF_cat_dom"/>
</dbReference>
<protein>
    <recommendedName>
        <fullName evidence="4">Ras-GEF domain-containing protein</fullName>
    </recommendedName>
</protein>
<keyword evidence="6" id="KW-1185">Reference proteome</keyword>
<dbReference type="EMBL" id="JAWJWF010000008">
    <property type="protein sequence ID" value="KAK6630345.1"/>
    <property type="molecule type" value="Genomic_DNA"/>
</dbReference>
<dbReference type="SMART" id="SM00147">
    <property type="entry name" value="RasGEF"/>
    <property type="match status" value="1"/>
</dbReference>
<dbReference type="InterPro" id="IPR008937">
    <property type="entry name" value="Ras-like_GEF"/>
</dbReference>
<dbReference type="Proteomes" id="UP001359485">
    <property type="component" value="Unassembled WGS sequence"/>
</dbReference>
<dbReference type="InterPro" id="IPR036964">
    <property type="entry name" value="RASGEF_cat_dom_sf"/>
</dbReference>
<reference evidence="5 6" key="1">
    <citation type="submission" date="2023-09" db="EMBL/GenBank/DDBJ databases">
        <title>Genomes of two closely related lineages of the louse Polyplax serrata with different host specificities.</title>
        <authorList>
            <person name="Martinu J."/>
            <person name="Tarabai H."/>
            <person name="Stefka J."/>
            <person name="Hypsa V."/>
        </authorList>
    </citation>
    <scope>NUCLEOTIDE SEQUENCE [LARGE SCALE GENOMIC DNA]</scope>
    <source>
        <strain evidence="5">98ZLc_SE</strain>
    </source>
</reference>
<dbReference type="PANTHER" id="PTHR23113">
    <property type="entry name" value="GUANINE NUCLEOTIDE EXCHANGE FACTOR"/>
    <property type="match status" value="1"/>
</dbReference>
<sequence length="890" mass="102280">MSLNRIQKLLFSEYSDFEDMVLVESPFAETTREGRGIRQVQIGLTPTKLVLATDIIKHACDYPVAFFPGCIDAEIESLELISIFPIELVTLSVFRRRRRKVLKAKFHDGNPNHNCKIVYFELGGSDKRKMFWNLWCERVRFLSPEDRAGSSLTETSVASSTSASSLHVAKTRVSKDKIWQYYAGKQNGVYNSSLKKNLRWTDKDLFFGDKLELISYKLQPISYATLLQNDSDEIKTLYRRQKFQTSRSSLSTNPSKEVSVNSMKKAEHINRFGEGIDEGCKTGLYLPAMSYSKYSFSIQSTDSQMVPQMGPKYTPSAFTKICDEAVQSWETANMEAKENRHPRHYGLTTMSDLFYGFGMYKTGRGDAFSLQIKKSVSLICLMDETVTEYEFEKPTMKLHLCNSTSHESVRPWSSQHVVEQQPLQFWTTNFWFRPNTIRTIYRGNQTYLKKISMYLRTKGSNHGLNIPRKMRLMNFGKKLLRNSKVFNLDYEESATDLKEKLKMETEMSIWDIDSTTMAFQLTMLDTQLFLKVSPVGKGQGMSAKVLCLYNDGAIFPQVPPGELRLLLINRNGKSCLNLMSWIIFSHRISCLVATEILLTEDIKYRARLISRFINAAEKCHLLHNFQSCRSILSGLQSPAIYRLKLTWCQVRHNHATKYQIFEKLSRLYRDPRLTCYQKAFYKSSLEQPYLPSAMHILATFLGLTVKQQLKAWSSTSLSQDMIYFPVNEIGAPKNMAIVEQCQAGKKASVPKLLKQIFSALKIYPSEKGSKQEISLKSGKSGKVEKQRDRGDRGDNNSDYSADPYSPLVHLDPLSPEEMFNVTMKTFLQHFQHESEVGSGFEDAENLLRNGQKAARKYDLSENCLAKCFLLKMPYKERQDCYFDSFRIEPD</sequence>
<dbReference type="SUPFAM" id="SSF48366">
    <property type="entry name" value="Ras GEF"/>
    <property type="match status" value="1"/>
</dbReference>
<dbReference type="InterPro" id="IPR023578">
    <property type="entry name" value="Ras_GEF_dom_sf"/>
</dbReference>
<comment type="caution">
    <text evidence="5">The sequence shown here is derived from an EMBL/GenBank/DDBJ whole genome shotgun (WGS) entry which is preliminary data.</text>
</comment>
<dbReference type="Pfam" id="PF00617">
    <property type="entry name" value="RasGEF"/>
    <property type="match status" value="1"/>
</dbReference>
<name>A0ABR1AWR1_POLSC</name>
<evidence type="ECO:0000256" key="2">
    <source>
        <dbReference type="PROSITE-ProRule" id="PRU00168"/>
    </source>
</evidence>
<proteinExistence type="predicted"/>
<evidence type="ECO:0000259" key="4">
    <source>
        <dbReference type="PROSITE" id="PS50009"/>
    </source>
</evidence>
<dbReference type="PROSITE" id="PS50009">
    <property type="entry name" value="RASGEF_CAT"/>
    <property type="match status" value="1"/>
</dbReference>
<feature type="compositionally biased region" description="Basic and acidic residues" evidence="3">
    <location>
        <begin position="781"/>
        <end position="795"/>
    </location>
</feature>
<gene>
    <name evidence="5" type="ORF">RUM44_005012</name>
</gene>
<dbReference type="PANTHER" id="PTHR23113:SF368">
    <property type="entry name" value="CELL DIVISION CONTROL PROTEIN 25"/>
    <property type="match status" value="1"/>
</dbReference>
<evidence type="ECO:0000256" key="3">
    <source>
        <dbReference type="SAM" id="MobiDB-lite"/>
    </source>
</evidence>
<keyword evidence="1 2" id="KW-0344">Guanine-nucleotide releasing factor</keyword>
<dbReference type="Gene3D" id="1.10.840.10">
    <property type="entry name" value="Ras guanine-nucleotide exchange factors catalytic domain"/>
    <property type="match status" value="1"/>
</dbReference>
<accession>A0ABR1AWR1</accession>
<evidence type="ECO:0000313" key="6">
    <source>
        <dbReference type="Proteomes" id="UP001359485"/>
    </source>
</evidence>
<feature type="region of interest" description="Disordered" evidence="3">
    <location>
        <begin position="771"/>
        <end position="804"/>
    </location>
</feature>
<feature type="domain" description="Ras-GEF" evidence="4">
    <location>
        <begin position="513"/>
        <end position="776"/>
    </location>
</feature>